<feature type="region of interest" description="Disordered" evidence="1">
    <location>
        <begin position="163"/>
        <end position="182"/>
    </location>
</feature>
<accession>A0A6A5YIJ6</accession>
<reference evidence="2" key="1">
    <citation type="journal article" date="2020" name="Stud. Mycol.">
        <title>101 Dothideomycetes genomes: a test case for predicting lifestyles and emergence of pathogens.</title>
        <authorList>
            <person name="Haridas S."/>
            <person name="Albert R."/>
            <person name="Binder M."/>
            <person name="Bloem J."/>
            <person name="Labutti K."/>
            <person name="Salamov A."/>
            <person name="Andreopoulos B."/>
            <person name="Baker S."/>
            <person name="Barry K."/>
            <person name="Bills G."/>
            <person name="Bluhm B."/>
            <person name="Cannon C."/>
            <person name="Castanera R."/>
            <person name="Culley D."/>
            <person name="Daum C."/>
            <person name="Ezra D."/>
            <person name="Gonzalez J."/>
            <person name="Henrissat B."/>
            <person name="Kuo A."/>
            <person name="Liang C."/>
            <person name="Lipzen A."/>
            <person name="Lutzoni F."/>
            <person name="Magnuson J."/>
            <person name="Mondo S."/>
            <person name="Nolan M."/>
            <person name="Ohm R."/>
            <person name="Pangilinan J."/>
            <person name="Park H.-J."/>
            <person name="Ramirez L."/>
            <person name="Alfaro M."/>
            <person name="Sun H."/>
            <person name="Tritt A."/>
            <person name="Yoshinaga Y."/>
            <person name="Zwiers L.-H."/>
            <person name="Turgeon B."/>
            <person name="Goodwin S."/>
            <person name="Spatafora J."/>
            <person name="Crous P."/>
            <person name="Grigoriev I."/>
        </authorList>
    </citation>
    <scope>NUCLEOTIDE SEQUENCE</scope>
    <source>
        <strain evidence="2">CBS 627.86</strain>
    </source>
</reference>
<dbReference type="EMBL" id="ML977357">
    <property type="protein sequence ID" value="KAF2107042.1"/>
    <property type="molecule type" value="Genomic_DNA"/>
</dbReference>
<dbReference type="AlphaFoldDB" id="A0A6A5YIJ6"/>
<name>A0A6A5YIJ6_9PLEO</name>
<feature type="compositionally biased region" description="Basic and acidic residues" evidence="1">
    <location>
        <begin position="457"/>
        <end position="474"/>
    </location>
</feature>
<organism evidence="2 3">
    <name type="scientific">Lophiotrema nucula</name>
    <dbReference type="NCBI Taxonomy" id="690887"/>
    <lineage>
        <taxon>Eukaryota</taxon>
        <taxon>Fungi</taxon>
        <taxon>Dikarya</taxon>
        <taxon>Ascomycota</taxon>
        <taxon>Pezizomycotina</taxon>
        <taxon>Dothideomycetes</taxon>
        <taxon>Pleosporomycetidae</taxon>
        <taxon>Pleosporales</taxon>
        <taxon>Lophiotremataceae</taxon>
        <taxon>Lophiotrema</taxon>
    </lineage>
</organism>
<dbReference type="Proteomes" id="UP000799770">
    <property type="component" value="Unassembled WGS sequence"/>
</dbReference>
<keyword evidence="3" id="KW-1185">Reference proteome</keyword>
<dbReference type="OrthoDB" id="4760831at2759"/>
<protein>
    <recommendedName>
        <fullName evidence="4">Caspase domain-containing protein</fullName>
    </recommendedName>
</protein>
<evidence type="ECO:0000256" key="1">
    <source>
        <dbReference type="SAM" id="MobiDB-lite"/>
    </source>
</evidence>
<sequence>MEKVDTIVSPVDGKISRLDHEIVKLEFNKAIAGCYRDGHAEYDAVGVLLLTWREDDLNCKEIEVNALEHVFKEKFKYKTEQYEIPPIESKQSLFNRLDAFISYYDSPSKLGIIYYGGHAERVDSSEGSDLQLFARRTTKGLSRTNTPAVSTSLDGLDLAESAPGSPVEVSSRPDSHVSKIPHPRQPQISFAAICERLKTSETDILLIVDSCFAAGAFRDEPFGGRKCELLCSIAEKDWARAPSLDGSFTQILTSTLAKMIGESPRGFSTSDLYRQVYRQQHQARKPLLFNQSNFDFGKIWLRPCEDKEKTDTATDSSYTIDVRFHLTKSATMMDLNRVAKALQWIPYVQKVDMLNMHSPADDLRKFMKRIHAANMLRPLLARIRRKRERQQALQLRRTDTSPPSSPIADTTSELFLGEEPRNIGLFNWSDTKAVTPHHERFSPGEYFSLEFPHSSLHERDVQPERPDAPTKEDAAPQQFSRQEQADVSVKRTRSAFQRVVDVTSQRVVDGLLFFTLGVLAPTVIRWAMQGSAIPFAAS</sequence>
<gene>
    <name evidence="2" type="ORF">BDV96DRAFT_654133</name>
</gene>
<feature type="region of interest" description="Disordered" evidence="1">
    <location>
        <begin position="457"/>
        <end position="487"/>
    </location>
</feature>
<feature type="region of interest" description="Disordered" evidence="1">
    <location>
        <begin position="387"/>
        <end position="407"/>
    </location>
</feature>
<evidence type="ECO:0000313" key="3">
    <source>
        <dbReference type="Proteomes" id="UP000799770"/>
    </source>
</evidence>
<proteinExistence type="predicted"/>
<evidence type="ECO:0008006" key="4">
    <source>
        <dbReference type="Google" id="ProtNLM"/>
    </source>
</evidence>
<evidence type="ECO:0000313" key="2">
    <source>
        <dbReference type="EMBL" id="KAF2107042.1"/>
    </source>
</evidence>